<dbReference type="PANTHER" id="PTHR12234">
    <property type="entry name" value="FORMIMINOTRANSFERASE-CYCLODEAMINASE"/>
    <property type="match status" value="1"/>
</dbReference>
<dbReference type="Pfam" id="PF02971">
    <property type="entry name" value="FTCD"/>
    <property type="match status" value="1"/>
</dbReference>
<evidence type="ECO:0000256" key="5">
    <source>
        <dbReference type="ARBA" id="ARBA00022679"/>
    </source>
</evidence>
<accession>A0A350HAG0</accession>
<evidence type="ECO:0000313" key="10">
    <source>
        <dbReference type="Proteomes" id="UP000264062"/>
    </source>
</evidence>
<dbReference type="Proteomes" id="UP000264062">
    <property type="component" value="Unassembled WGS sequence"/>
</dbReference>
<evidence type="ECO:0000259" key="8">
    <source>
        <dbReference type="SMART" id="SM01222"/>
    </source>
</evidence>
<dbReference type="PANTHER" id="PTHR12234:SF0">
    <property type="entry name" value="FORMIMIDOYLTRANSFERASE-CYCLODEAMINASE"/>
    <property type="match status" value="1"/>
</dbReference>
<dbReference type="Gene3D" id="3.30.990.10">
    <property type="entry name" value="Formiminotransferase, N-terminal subdomain"/>
    <property type="match status" value="1"/>
</dbReference>
<keyword evidence="7" id="KW-0290">Folate-binding</keyword>
<evidence type="ECO:0000256" key="3">
    <source>
        <dbReference type="ARBA" id="ARBA00012252"/>
    </source>
</evidence>
<dbReference type="Gene3D" id="3.30.70.670">
    <property type="entry name" value="Formiminotransferase, C-terminal subdomain"/>
    <property type="match status" value="1"/>
</dbReference>
<dbReference type="GO" id="GO:0019556">
    <property type="term" value="P:L-histidine catabolic process to glutamate and formamide"/>
    <property type="evidence" value="ECO:0007669"/>
    <property type="project" value="UniProtKB-UniPathway"/>
</dbReference>
<dbReference type="Pfam" id="PF07837">
    <property type="entry name" value="FTCD_N"/>
    <property type="match status" value="1"/>
</dbReference>
<feature type="non-terminal residue" evidence="9">
    <location>
        <position position="232"/>
    </location>
</feature>
<dbReference type="InterPro" id="IPR037064">
    <property type="entry name" value="Formiminotransferase_N_sf"/>
</dbReference>
<feature type="domain" description="Formiminotransferase N-terminal subdomain" evidence="8">
    <location>
        <begin position="2"/>
        <end position="179"/>
    </location>
</feature>
<evidence type="ECO:0000256" key="2">
    <source>
        <dbReference type="ARBA" id="ARBA00005082"/>
    </source>
</evidence>
<dbReference type="InterPro" id="IPR012886">
    <property type="entry name" value="Formiminotransferase_N"/>
</dbReference>
<dbReference type="GO" id="GO:0005737">
    <property type="term" value="C:cytoplasm"/>
    <property type="evidence" value="ECO:0007669"/>
    <property type="project" value="UniProtKB-SubCell"/>
</dbReference>
<keyword evidence="5 9" id="KW-0808">Transferase</keyword>
<dbReference type="EMBL" id="DMZY01000147">
    <property type="protein sequence ID" value="HAV92526.1"/>
    <property type="molecule type" value="Genomic_DNA"/>
</dbReference>
<dbReference type="InterPro" id="IPR037070">
    <property type="entry name" value="Formiminotransferase_C_sf"/>
</dbReference>
<dbReference type="InterPro" id="IPR013802">
    <property type="entry name" value="Formiminotransferase_C"/>
</dbReference>
<dbReference type="SMART" id="SM01222">
    <property type="entry name" value="FTCD_N"/>
    <property type="match status" value="1"/>
</dbReference>
<evidence type="ECO:0000313" key="9">
    <source>
        <dbReference type="EMBL" id="HAV92526.1"/>
    </source>
</evidence>
<dbReference type="NCBIfam" id="TIGR02024">
    <property type="entry name" value="FtcD"/>
    <property type="match status" value="1"/>
</dbReference>
<comment type="caution">
    <text evidence="9">The sequence shown here is derived from an EMBL/GenBank/DDBJ whole genome shotgun (WGS) entry which is preliminary data.</text>
</comment>
<name>A0A350HAG0_UNCW3</name>
<comment type="subcellular location">
    <subcellularLocation>
        <location evidence="1">Cytoplasm</location>
    </subcellularLocation>
</comment>
<dbReference type="GO" id="GO:0030409">
    <property type="term" value="F:glutamate formimidoyltransferase activity"/>
    <property type="evidence" value="ECO:0007669"/>
    <property type="project" value="UniProtKB-EC"/>
</dbReference>
<dbReference type="EC" id="2.1.2.5" evidence="3"/>
<gene>
    <name evidence="9" type="primary">ftcD</name>
    <name evidence="9" type="ORF">DCW38_05020</name>
</gene>
<organism evidence="9 10">
    <name type="scientific">candidate division WOR-3 bacterium</name>
    <dbReference type="NCBI Taxonomy" id="2052148"/>
    <lineage>
        <taxon>Bacteria</taxon>
        <taxon>Bacteria division WOR-3</taxon>
    </lineage>
</organism>
<dbReference type="UniPathway" id="UPA00379">
    <property type="reaction ID" value="UER00555"/>
</dbReference>
<evidence type="ECO:0000256" key="6">
    <source>
        <dbReference type="ARBA" id="ARBA00022808"/>
    </source>
</evidence>
<dbReference type="GO" id="GO:0019557">
    <property type="term" value="P:L-histidine catabolic process to glutamate and formate"/>
    <property type="evidence" value="ECO:0007669"/>
    <property type="project" value="UniProtKB-UniPathway"/>
</dbReference>
<protein>
    <recommendedName>
        <fullName evidence="3">glutamate formimidoyltransferase</fullName>
        <ecNumber evidence="3">2.1.2.5</ecNumber>
    </recommendedName>
</protein>
<dbReference type="FunFam" id="3.30.990.10:FF:000001">
    <property type="entry name" value="Formimidoyltransferase cyclodeaminase"/>
    <property type="match status" value="1"/>
</dbReference>
<proteinExistence type="predicted"/>
<dbReference type="InterPro" id="IPR004227">
    <property type="entry name" value="Formiminotransferase_cat"/>
</dbReference>
<dbReference type="GO" id="GO:0005542">
    <property type="term" value="F:folic acid binding"/>
    <property type="evidence" value="ECO:0007669"/>
    <property type="project" value="UniProtKB-KW"/>
</dbReference>
<dbReference type="SUPFAM" id="SSF55116">
    <property type="entry name" value="Formiminotransferase domain of formiminotransferase-cyclodeaminase"/>
    <property type="match status" value="2"/>
</dbReference>
<evidence type="ECO:0000256" key="1">
    <source>
        <dbReference type="ARBA" id="ARBA00004496"/>
    </source>
</evidence>
<evidence type="ECO:0000256" key="7">
    <source>
        <dbReference type="ARBA" id="ARBA00022954"/>
    </source>
</evidence>
<dbReference type="InterPro" id="IPR022384">
    <property type="entry name" value="FormiminoTrfase_cat_dom_sf"/>
</dbReference>
<keyword evidence="4" id="KW-0963">Cytoplasm</keyword>
<comment type="pathway">
    <text evidence="2">Amino-acid degradation; L-histidine degradation into L-glutamate; L-glutamate from N-formimidoyl-L-glutamate (transferase route): step 1/1.</text>
</comment>
<dbReference type="InterPro" id="IPR051623">
    <property type="entry name" value="FTCD"/>
</dbReference>
<reference evidence="9 10" key="1">
    <citation type="journal article" date="2018" name="Nat. Biotechnol.">
        <title>A standardized bacterial taxonomy based on genome phylogeny substantially revises the tree of life.</title>
        <authorList>
            <person name="Parks D.H."/>
            <person name="Chuvochina M."/>
            <person name="Waite D.W."/>
            <person name="Rinke C."/>
            <person name="Skarshewski A."/>
            <person name="Chaumeil P.A."/>
            <person name="Hugenholtz P."/>
        </authorList>
    </citation>
    <scope>NUCLEOTIDE SEQUENCE [LARGE SCALE GENOMIC DNA]</scope>
    <source>
        <strain evidence="9">UBA9956</strain>
    </source>
</reference>
<evidence type="ECO:0000256" key="4">
    <source>
        <dbReference type="ARBA" id="ARBA00022490"/>
    </source>
</evidence>
<keyword evidence="6" id="KW-0369">Histidine metabolism</keyword>
<dbReference type="AlphaFoldDB" id="A0A350HAG0"/>
<sequence length="232" mass="25832">MKLIECVPNFSEGRDLNVIKQITNEIESVPGSMLLDVDPGPDTNRTVVTFIGTPESVLESAFKAIKKASELIDMTKHKGEHPRMGATDVCPFIPVNGVTLEECVEVSKKLGKRVADELNIPVYLYEYSATENKRKSLANIREGEYEGFKEKIKKPEWKPDFGKAIFNEKSGATVMGVRDFLIAYNVNLNTRDARLATTVANAIREKGSPKKDANGKLVKNEKNETLYIPGRL</sequence>